<dbReference type="CDD" id="cd06550">
    <property type="entry name" value="TM_ABC_iron-siderophores_like"/>
    <property type="match status" value="1"/>
</dbReference>
<dbReference type="InterPro" id="IPR037294">
    <property type="entry name" value="ABC_BtuC-like"/>
</dbReference>
<evidence type="ECO:0000313" key="8">
    <source>
        <dbReference type="EMBL" id="KPL77991.1"/>
    </source>
</evidence>
<dbReference type="EMBL" id="LGCM01000058">
    <property type="protein sequence ID" value="KPL77991.1"/>
    <property type="molecule type" value="Genomic_DNA"/>
</dbReference>
<proteinExistence type="inferred from homology"/>
<feature type="transmembrane region" description="Helical" evidence="7">
    <location>
        <begin position="169"/>
        <end position="189"/>
    </location>
</feature>
<feature type="transmembrane region" description="Helical" evidence="7">
    <location>
        <begin position="245"/>
        <end position="266"/>
    </location>
</feature>
<organism evidence="8 9">
    <name type="scientific">Levilinea saccharolytica</name>
    <dbReference type="NCBI Taxonomy" id="229921"/>
    <lineage>
        <taxon>Bacteria</taxon>
        <taxon>Bacillati</taxon>
        <taxon>Chloroflexota</taxon>
        <taxon>Anaerolineae</taxon>
        <taxon>Anaerolineales</taxon>
        <taxon>Anaerolineaceae</taxon>
        <taxon>Levilinea</taxon>
    </lineage>
</organism>
<dbReference type="InterPro" id="IPR001626">
    <property type="entry name" value="ABC_TroCD"/>
</dbReference>
<keyword evidence="5 7" id="KW-0472">Membrane</keyword>
<dbReference type="GO" id="GO:0055085">
    <property type="term" value="P:transmembrane transport"/>
    <property type="evidence" value="ECO:0007669"/>
    <property type="project" value="InterPro"/>
</dbReference>
<dbReference type="OrthoDB" id="9798540at2"/>
<evidence type="ECO:0000256" key="1">
    <source>
        <dbReference type="ARBA" id="ARBA00004141"/>
    </source>
</evidence>
<dbReference type="FunFam" id="1.10.3470.10:FF:000003">
    <property type="entry name" value="Iron ABC transporter permease SitD"/>
    <property type="match status" value="1"/>
</dbReference>
<feature type="transmembrane region" description="Helical" evidence="7">
    <location>
        <begin position="12"/>
        <end position="34"/>
    </location>
</feature>
<evidence type="ECO:0000256" key="2">
    <source>
        <dbReference type="ARBA" id="ARBA00008034"/>
    </source>
</evidence>
<feature type="transmembrane region" description="Helical" evidence="7">
    <location>
        <begin position="66"/>
        <end position="82"/>
    </location>
</feature>
<keyword evidence="3 6" id="KW-0812">Transmembrane</keyword>
<dbReference type="STRING" id="229921.ADN01_15605"/>
<dbReference type="RefSeq" id="WP_062416848.1">
    <property type="nucleotide sequence ID" value="NZ_DF967974.1"/>
</dbReference>
<dbReference type="PANTHER" id="PTHR30477:SF13">
    <property type="entry name" value="IRON TRANSPORT SYSTEM MEMBRANE PROTEIN HI_0360-RELATED"/>
    <property type="match status" value="1"/>
</dbReference>
<gene>
    <name evidence="8" type="ORF">ADN01_15605</name>
</gene>
<sequence>MNWLLDPLQYAFMQRGLLAALMVGVLCSVVGSYVVLRSMAFLGDALAHAVLPGIAIAYLLGGNLTVGALAAALVVALGIGFFSRQGSIKEDTAIGILFAAALALGVALISTIRTYAVDLSHILFGNVLGVSSSDLWITGILGMVTLLVVVVFYRQFLVVSFDPVLAATLRLRVGLLRNLMLILLGWTVVVSIQTVGVGLAAAMLVTPAAAAYLLTRRLPAMMAVSALIGAFSSLTGLYISYYANIVSGSAVVLVATLVFLLAFLFAPRRGLITQAWQRRQPRPASPSANA</sequence>
<accession>A0A0P6Y8G8</accession>
<reference evidence="8 9" key="1">
    <citation type="submission" date="2015-07" db="EMBL/GenBank/DDBJ databases">
        <title>Genome sequence of Levilinea saccharolytica DSM 16555.</title>
        <authorList>
            <person name="Hemp J."/>
            <person name="Ward L.M."/>
            <person name="Pace L.A."/>
            <person name="Fischer W.W."/>
        </authorList>
    </citation>
    <scope>NUCLEOTIDE SEQUENCE [LARGE SCALE GENOMIC DNA]</scope>
    <source>
        <strain evidence="8 9">KIBI-1</strain>
    </source>
</reference>
<dbReference type="AlphaFoldDB" id="A0A0P6Y8G8"/>
<keyword evidence="4 7" id="KW-1133">Transmembrane helix</keyword>
<comment type="caution">
    <text evidence="8">The sequence shown here is derived from an EMBL/GenBank/DDBJ whole genome shotgun (WGS) entry which is preliminary data.</text>
</comment>
<comment type="similarity">
    <text evidence="2 6">Belongs to the ABC-3 integral membrane protein family.</text>
</comment>
<protein>
    <submittedName>
        <fullName evidence="8">Manganese ABC transporter permease</fullName>
    </submittedName>
</protein>
<feature type="transmembrane region" description="Helical" evidence="7">
    <location>
        <begin position="195"/>
        <end position="214"/>
    </location>
</feature>
<feature type="transmembrane region" description="Helical" evidence="7">
    <location>
        <begin position="221"/>
        <end position="239"/>
    </location>
</feature>
<keyword evidence="6" id="KW-0813">Transport</keyword>
<dbReference type="Proteomes" id="UP000050501">
    <property type="component" value="Unassembled WGS sequence"/>
</dbReference>
<evidence type="ECO:0000256" key="4">
    <source>
        <dbReference type="ARBA" id="ARBA00022989"/>
    </source>
</evidence>
<evidence type="ECO:0000256" key="7">
    <source>
        <dbReference type="SAM" id="Phobius"/>
    </source>
</evidence>
<evidence type="ECO:0000313" key="9">
    <source>
        <dbReference type="Proteomes" id="UP000050501"/>
    </source>
</evidence>
<feature type="transmembrane region" description="Helical" evidence="7">
    <location>
        <begin position="94"/>
        <end position="115"/>
    </location>
</feature>
<evidence type="ECO:0000256" key="5">
    <source>
        <dbReference type="ARBA" id="ARBA00023136"/>
    </source>
</evidence>
<dbReference type="GO" id="GO:0010043">
    <property type="term" value="P:response to zinc ion"/>
    <property type="evidence" value="ECO:0007669"/>
    <property type="project" value="TreeGrafter"/>
</dbReference>
<dbReference type="Gene3D" id="1.10.3470.10">
    <property type="entry name" value="ABC transporter involved in vitamin B12 uptake, BtuC"/>
    <property type="match status" value="1"/>
</dbReference>
<evidence type="ECO:0000256" key="3">
    <source>
        <dbReference type="ARBA" id="ARBA00022692"/>
    </source>
</evidence>
<evidence type="ECO:0000256" key="6">
    <source>
        <dbReference type="RuleBase" id="RU003943"/>
    </source>
</evidence>
<dbReference type="GO" id="GO:0071281">
    <property type="term" value="P:cellular response to iron ion"/>
    <property type="evidence" value="ECO:0007669"/>
    <property type="project" value="UniProtKB-ARBA"/>
</dbReference>
<name>A0A0P6Y8G8_9CHLR</name>
<comment type="subcellular location">
    <subcellularLocation>
        <location evidence="6">Cell membrane</location>
        <topology evidence="6">Multi-pass membrane protein</topology>
    </subcellularLocation>
    <subcellularLocation>
        <location evidence="1">Membrane</location>
        <topology evidence="1">Multi-pass membrane protein</topology>
    </subcellularLocation>
</comment>
<feature type="transmembrane region" description="Helical" evidence="7">
    <location>
        <begin position="135"/>
        <end position="157"/>
    </location>
</feature>
<dbReference type="PANTHER" id="PTHR30477">
    <property type="entry name" value="ABC-TRANSPORTER METAL-BINDING PROTEIN"/>
    <property type="match status" value="1"/>
</dbReference>
<keyword evidence="9" id="KW-1185">Reference proteome</keyword>
<dbReference type="Pfam" id="PF00950">
    <property type="entry name" value="ABC-3"/>
    <property type="match status" value="1"/>
</dbReference>
<dbReference type="PATRIC" id="fig|229921.5.peg.1298"/>
<dbReference type="SUPFAM" id="SSF81345">
    <property type="entry name" value="ABC transporter involved in vitamin B12 uptake, BtuC"/>
    <property type="match status" value="1"/>
</dbReference>
<dbReference type="GO" id="GO:0043190">
    <property type="term" value="C:ATP-binding cassette (ABC) transporter complex"/>
    <property type="evidence" value="ECO:0007669"/>
    <property type="project" value="InterPro"/>
</dbReference>